<gene>
    <name evidence="7" type="ORF">JAO71_01520</name>
</gene>
<proteinExistence type="predicted"/>
<dbReference type="Gene3D" id="3.30.1330.60">
    <property type="entry name" value="OmpA-like domain"/>
    <property type="match status" value="2"/>
</dbReference>
<evidence type="ECO:0000256" key="1">
    <source>
        <dbReference type="ARBA" id="ARBA00004442"/>
    </source>
</evidence>
<keyword evidence="2 4" id="KW-0472">Membrane</keyword>
<evidence type="ECO:0000256" key="2">
    <source>
        <dbReference type="ARBA" id="ARBA00023136"/>
    </source>
</evidence>
<evidence type="ECO:0000259" key="6">
    <source>
        <dbReference type="PROSITE" id="PS51123"/>
    </source>
</evidence>
<dbReference type="PANTHER" id="PTHR30329:SF21">
    <property type="entry name" value="LIPOPROTEIN YIAD-RELATED"/>
    <property type="match status" value="1"/>
</dbReference>
<evidence type="ECO:0000256" key="3">
    <source>
        <dbReference type="ARBA" id="ARBA00023237"/>
    </source>
</evidence>
<dbReference type="RefSeq" id="WP_054852325.1">
    <property type="nucleotide sequence ID" value="NZ_JAEMEF010000001.1"/>
</dbReference>
<protein>
    <submittedName>
        <fullName evidence="7">OmpA family protein</fullName>
    </submittedName>
</protein>
<dbReference type="EMBL" id="JAEMEF010000001">
    <property type="protein sequence ID" value="MBL7558466.1"/>
    <property type="molecule type" value="Genomic_DNA"/>
</dbReference>
<comment type="caution">
    <text evidence="7">The sequence shown here is derived from an EMBL/GenBank/DDBJ whole genome shotgun (WGS) entry which is preliminary data.</text>
</comment>
<comment type="subcellular location">
    <subcellularLocation>
        <location evidence="1">Cell outer membrane</location>
    </subcellularLocation>
</comment>
<sequence length="292" mass="33589">MKHFLLFLLLSTTFVFSQSELTHDVYFNTDEYDVPLTEENRILLFISNLDSIPIQKISIYGFTDDRGSNDYNLELSQNRANTIKQLFSGYGIDENLITNVNGKGEILLKVLNENEVHKIRGLNRKVEIIVTPLQPEVIKETPVITQEEVIEDKPINKGPKTTKDIAEGTIKKGDKITLDKIYFKTSYSYVTSESKKTLEKLAKIMLEKKNIYFTIQGHVCCTQMSRDAIDKKTKKRNLSVARAKYIYDYLARKGVDKKRMKYVGMRRKFPLGGAPELDRRVEILITYVGQAD</sequence>
<dbReference type="PRINTS" id="PR01021">
    <property type="entry name" value="OMPADOMAIN"/>
</dbReference>
<dbReference type="PROSITE" id="PS51123">
    <property type="entry name" value="OMPA_2"/>
    <property type="match status" value="2"/>
</dbReference>
<keyword evidence="3" id="KW-0998">Cell outer membrane</keyword>
<evidence type="ECO:0000313" key="8">
    <source>
        <dbReference type="Proteomes" id="UP000605013"/>
    </source>
</evidence>
<accession>A0ABS1WH73</accession>
<dbReference type="CDD" id="cd07185">
    <property type="entry name" value="OmpA_C-like"/>
    <property type="match status" value="2"/>
</dbReference>
<dbReference type="InterPro" id="IPR050330">
    <property type="entry name" value="Bact_OuterMem_StrucFunc"/>
</dbReference>
<dbReference type="InterPro" id="IPR006665">
    <property type="entry name" value="OmpA-like"/>
</dbReference>
<keyword evidence="8" id="KW-1185">Reference proteome</keyword>
<name>A0ABS1WH73_9FLAO</name>
<keyword evidence="5" id="KW-0732">Signal</keyword>
<evidence type="ECO:0000256" key="5">
    <source>
        <dbReference type="SAM" id="SignalP"/>
    </source>
</evidence>
<evidence type="ECO:0000313" key="7">
    <source>
        <dbReference type="EMBL" id="MBL7558466.1"/>
    </source>
</evidence>
<dbReference type="InterPro" id="IPR006664">
    <property type="entry name" value="OMP_bac"/>
</dbReference>
<feature type="domain" description="OmpA-like" evidence="6">
    <location>
        <begin position="170"/>
        <end position="289"/>
    </location>
</feature>
<dbReference type="Pfam" id="PF00691">
    <property type="entry name" value="OmpA"/>
    <property type="match status" value="2"/>
</dbReference>
<organism evidence="7 8">
    <name type="scientific">Olleya sediminilitoris</name>
    <dbReference type="NCBI Taxonomy" id="2795739"/>
    <lineage>
        <taxon>Bacteria</taxon>
        <taxon>Pseudomonadati</taxon>
        <taxon>Bacteroidota</taxon>
        <taxon>Flavobacteriia</taxon>
        <taxon>Flavobacteriales</taxon>
        <taxon>Flavobacteriaceae</taxon>
    </lineage>
</organism>
<evidence type="ECO:0000256" key="4">
    <source>
        <dbReference type="PROSITE-ProRule" id="PRU00473"/>
    </source>
</evidence>
<dbReference type="Proteomes" id="UP000605013">
    <property type="component" value="Unassembled WGS sequence"/>
</dbReference>
<feature type="signal peptide" evidence="5">
    <location>
        <begin position="1"/>
        <end position="17"/>
    </location>
</feature>
<dbReference type="SUPFAM" id="SSF103088">
    <property type="entry name" value="OmpA-like"/>
    <property type="match status" value="2"/>
</dbReference>
<reference evidence="7 8" key="1">
    <citation type="submission" date="2020-12" db="EMBL/GenBank/DDBJ databases">
        <title>Olleya sediminilitoris sp. nov., isolated from a tidal flat.</title>
        <authorList>
            <person name="Park S."/>
            <person name="Yoon J.-H."/>
        </authorList>
    </citation>
    <scope>NUCLEOTIDE SEQUENCE [LARGE SCALE GENOMIC DNA]</scope>
    <source>
        <strain evidence="7 8">YSTF-M6</strain>
    </source>
</reference>
<feature type="chain" id="PRO_5045756288" evidence="5">
    <location>
        <begin position="18"/>
        <end position="292"/>
    </location>
</feature>
<feature type="domain" description="OmpA-like" evidence="6">
    <location>
        <begin position="14"/>
        <end position="134"/>
    </location>
</feature>
<dbReference type="InterPro" id="IPR036737">
    <property type="entry name" value="OmpA-like_sf"/>
</dbReference>
<dbReference type="PANTHER" id="PTHR30329">
    <property type="entry name" value="STATOR ELEMENT OF FLAGELLAR MOTOR COMPLEX"/>
    <property type="match status" value="1"/>
</dbReference>